<dbReference type="AlphaFoldDB" id="X1E9R7"/>
<name>X1E9R7_9ZZZZ</name>
<dbReference type="EMBL" id="BART01034406">
    <property type="protein sequence ID" value="GAH17110.1"/>
    <property type="molecule type" value="Genomic_DNA"/>
</dbReference>
<evidence type="ECO:0000313" key="1">
    <source>
        <dbReference type="EMBL" id="GAH17110.1"/>
    </source>
</evidence>
<sequence>MKDKYKRKCFKCKAILEKVTDKDYPKLDYLYCNNIDCLRVGLFTILFEQNEEDYKKMD</sequence>
<gene>
    <name evidence="1" type="ORF">S01H4_58813</name>
</gene>
<organism evidence="1">
    <name type="scientific">marine sediment metagenome</name>
    <dbReference type="NCBI Taxonomy" id="412755"/>
    <lineage>
        <taxon>unclassified sequences</taxon>
        <taxon>metagenomes</taxon>
        <taxon>ecological metagenomes</taxon>
    </lineage>
</organism>
<comment type="caution">
    <text evidence="1">The sequence shown here is derived from an EMBL/GenBank/DDBJ whole genome shotgun (WGS) entry which is preliminary data.</text>
</comment>
<reference evidence="1" key="1">
    <citation type="journal article" date="2014" name="Front. Microbiol.">
        <title>High frequency of phylogenetically diverse reductive dehalogenase-homologous genes in deep subseafloor sedimentary metagenomes.</title>
        <authorList>
            <person name="Kawai M."/>
            <person name="Futagami T."/>
            <person name="Toyoda A."/>
            <person name="Takaki Y."/>
            <person name="Nishi S."/>
            <person name="Hori S."/>
            <person name="Arai W."/>
            <person name="Tsubouchi T."/>
            <person name="Morono Y."/>
            <person name="Uchiyama I."/>
            <person name="Ito T."/>
            <person name="Fujiyama A."/>
            <person name="Inagaki F."/>
            <person name="Takami H."/>
        </authorList>
    </citation>
    <scope>NUCLEOTIDE SEQUENCE</scope>
    <source>
        <strain evidence="1">Expedition CK06-06</strain>
    </source>
</reference>
<proteinExistence type="predicted"/>
<accession>X1E9R7</accession>
<protein>
    <submittedName>
        <fullName evidence="1">Uncharacterized protein</fullName>
    </submittedName>
</protein>